<sequence length="188" mass="21289">MNQSLEKYLTAVDRHLKPLPVSERADIVKEIKSTMLEMESEQMSSKQILDRLGSPKDLAKAYLKDLLVKEKRCSIKRFLILWAFYTAAGFSGMVVIPVLAVIAPVFLLCGIAAPVLSAVKMFDYLLNLQIPFIQNMQIVFYGLIDLNPVAEFFCSAFFGILLFFLGRGAWKLLLLYLEKLSRTKKSLS</sequence>
<dbReference type="AlphaFoldDB" id="A0A9D1VNC3"/>
<evidence type="ECO:0000256" key="1">
    <source>
        <dbReference type="SAM" id="Phobius"/>
    </source>
</evidence>
<protein>
    <submittedName>
        <fullName evidence="2">DUF1700 domain-containing protein</fullName>
    </submittedName>
</protein>
<feature type="transmembrane region" description="Helical" evidence="1">
    <location>
        <begin position="156"/>
        <end position="177"/>
    </location>
</feature>
<evidence type="ECO:0000313" key="3">
    <source>
        <dbReference type="Proteomes" id="UP000824230"/>
    </source>
</evidence>
<keyword evidence="1" id="KW-1133">Transmembrane helix</keyword>
<accession>A0A9D1VNC3</accession>
<keyword evidence="1" id="KW-0472">Membrane</keyword>
<evidence type="ECO:0000313" key="2">
    <source>
        <dbReference type="EMBL" id="HIX38620.1"/>
    </source>
</evidence>
<name>A0A9D1VNC3_9FIRM</name>
<proteinExistence type="predicted"/>
<feature type="transmembrane region" description="Helical" evidence="1">
    <location>
        <begin position="102"/>
        <end position="119"/>
    </location>
</feature>
<dbReference type="Proteomes" id="UP000824230">
    <property type="component" value="Unassembled WGS sequence"/>
</dbReference>
<dbReference type="Pfam" id="PF22564">
    <property type="entry name" value="HAAS"/>
    <property type="match status" value="1"/>
</dbReference>
<comment type="caution">
    <text evidence="2">The sequence shown here is derived from an EMBL/GenBank/DDBJ whole genome shotgun (WGS) entry which is preliminary data.</text>
</comment>
<dbReference type="EMBL" id="DXFG01000275">
    <property type="protein sequence ID" value="HIX38620.1"/>
    <property type="molecule type" value="Genomic_DNA"/>
</dbReference>
<organism evidence="2 3">
    <name type="scientific">Candidatus Blautia pullistercoris</name>
    <dbReference type="NCBI Taxonomy" id="2838499"/>
    <lineage>
        <taxon>Bacteria</taxon>
        <taxon>Bacillati</taxon>
        <taxon>Bacillota</taxon>
        <taxon>Clostridia</taxon>
        <taxon>Lachnospirales</taxon>
        <taxon>Lachnospiraceae</taxon>
        <taxon>Blautia</taxon>
    </lineage>
</organism>
<reference evidence="2" key="2">
    <citation type="submission" date="2021-04" db="EMBL/GenBank/DDBJ databases">
        <authorList>
            <person name="Gilroy R."/>
        </authorList>
    </citation>
    <scope>NUCLEOTIDE SEQUENCE</scope>
    <source>
        <strain evidence="2">ChiHjej12B11-1927</strain>
    </source>
</reference>
<reference evidence="2" key="1">
    <citation type="journal article" date="2021" name="PeerJ">
        <title>Extensive microbial diversity within the chicken gut microbiome revealed by metagenomics and culture.</title>
        <authorList>
            <person name="Gilroy R."/>
            <person name="Ravi A."/>
            <person name="Getino M."/>
            <person name="Pursley I."/>
            <person name="Horton D.L."/>
            <person name="Alikhan N.F."/>
            <person name="Baker D."/>
            <person name="Gharbi K."/>
            <person name="Hall N."/>
            <person name="Watson M."/>
            <person name="Adriaenssens E.M."/>
            <person name="Foster-Nyarko E."/>
            <person name="Jarju S."/>
            <person name="Secka A."/>
            <person name="Antonio M."/>
            <person name="Oren A."/>
            <person name="Chaudhuri R.R."/>
            <person name="La Ragione R."/>
            <person name="Hildebrand F."/>
            <person name="Pallen M.J."/>
        </authorList>
    </citation>
    <scope>NUCLEOTIDE SEQUENCE</scope>
    <source>
        <strain evidence="2">ChiHjej12B11-1927</strain>
    </source>
</reference>
<gene>
    <name evidence="2" type="ORF">H9738_12260</name>
</gene>
<feature type="transmembrane region" description="Helical" evidence="1">
    <location>
        <begin position="78"/>
        <end position="96"/>
    </location>
</feature>
<keyword evidence="1" id="KW-0812">Transmembrane</keyword>